<evidence type="ECO:0000256" key="3">
    <source>
        <dbReference type="ARBA" id="ARBA00022448"/>
    </source>
</evidence>
<reference evidence="7 8" key="1">
    <citation type="submission" date="2016-11" db="EMBL/GenBank/DDBJ databases">
        <authorList>
            <person name="Jaros S."/>
            <person name="Januszkiewicz K."/>
            <person name="Wedrychowicz H."/>
        </authorList>
    </citation>
    <scope>NUCLEOTIDE SEQUENCE [LARGE SCALE GENOMIC DNA]</scope>
    <source>
        <strain evidence="7 8">DSM 21120</strain>
    </source>
</reference>
<dbReference type="GO" id="GO:0015833">
    <property type="term" value="P:peptide transport"/>
    <property type="evidence" value="ECO:0007669"/>
    <property type="project" value="TreeGrafter"/>
</dbReference>
<dbReference type="SUPFAM" id="SSF53850">
    <property type="entry name" value="Periplasmic binding protein-like II"/>
    <property type="match status" value="1"/>
</dbReference>
<accession>A0A1M5U8K1</accession>
<sequence>MKKRSLSLLTLVLILALALTGCGGGSKETSSSGNVIRTNNGAEPNSLDPALAKGNNDSKTIYLIFEGLMKYNENGEIVPGMAEKVDISDDGLTYTYTLRDAKWSNGDPVTAGDFEYSWKRVLNPEMGSEYSFQLYYIKGGEEYNTGNGSVDDVGVKAIDDKTLEVSLKSPTPYFDELTAFYTLMPVNKSVVESDPDWAKDVSKGNFVTNGPFKITDWKHGEKIIVAKFEDYYNKDKIKLDGVESDILEEQSTAWQKYQGGEYDYIMDAPQDVVAELIKNKDPEFHSFDKYGTQYLAFNTEKAPFTNQKVRQALSMAIDRQSIIDNVIQGGQSYADGLIPYGSKDDQGKDFREANGKFVTEDIEKANQLLEEGLAELNMTREDMSSLVLSYNTSENIRKMCEAIQEMWRQNLGIEIGLENMDFKVLLERKTAGDFDICRAAWTGDYLDPMTMMDLFMTGEPQNDPKYSNPEYDRLLKVAKSTGDQKVRMDSMKEAEKIMMEDMPLMPLYFSNGYYVAKPYVKGIFTSPLNDPFLIYAEIEK</sequence>
<dbReference type="PROSITE" id="PS51257">
    <property type="entry name" value="PROKAR_LIPOPROTEIN"/>
    <property type="match status" value="1"/>
</dbReference>
<keyword evidence="4" id="KW-0732">Signal</keyword>
<evidence type="ECO:0000256" key="5">
    <source>
        <dbReference type="SAM" id="MobiDB-lite"/>
    </source>
</evidence>
<keyword evidence="8" id="KW-1185">Reference proteome</keyword>
<dbReference type="FunFam" id="3.90.76.10:FF:000001">
    <property type="entry name" value="Oligopeptide ABC transporter substrate-binding protein"/>
    <property type="match status" value="1"/>
</dbReference>
<dbReference type="AlphaFoldDB" id="A0A1M5U8K1"/>
<dbReference type="CDD" id="cd08504">
    <property type="entry name" value="PBP2_OppA"/>
    <property type="match status" value="1"/>
</dbReference>
<organism evidence="7 8">
    <name type="scientific">Anaerosphaera aminiphila DSM 21120</name>
    <dbReference type="NCBI Taxonomy" id="1120995"/>
    <lineage>
        <taxon>Bacteria</taxon>
        <taxon>Bacillati</taxon>
        <taxon>Bacillota</taxon>
        <taxon>Tissierellia</taxon>
        <taxon>Tissierellales</taxon>
        <taxon>Peptoniphilaceae</taxon>
        <taxon>Anaerosphaera</taxon>
    </lineage>
</organism>
<protein>
    <submittedName>
        <fullName evidence="7">Oligopeptide transport system substrate-binding protein</fullName>
    </submittedName>
</protein>
<dbReference type="Pfam" id="PF00496">
    <property type="entry name" value="SBP_bac_5"/>
    <property type="match status" value="1"/>
</dbReference>
<evidence type="ECO:0000256" key="2">
    <source>
        <dbReference type="ARBA" id="ARBA00005695"/>
    </source>
</evidence>
<dbReference type="Proteomes" id="UP000184032">
    <property type="component" value="Unassembled WGS sequence"/>
</dbReference>
<keyword evidence="3" id="KW-0813">Transport</keyword>
<dbReference type="PANTHER" id="PTHR30290:SF79">
    <property type="entry name" value="DIPEPTIDE-BINDING PROTEIN DPPE"/>
    <property type="match status" value="1"/>
</dbReference>
<dbReference type="RefSeq" id="WP_073185353.1">
    <property type="nucleotide sequence ID" value="NZ_FQXI01000014.1"/>
</dbReference>
<dbReference type="OrthoDB" id="9801912at2"/>
<dbReference type="GO" id="GO:0030288">
    <property type="term" value="C:outer membrane-bounded periplasmic space"/>
    <property type="evidence" value="ECO:0007669"/>
    <property type="project" value="UniProtKB-ARBA"/>
</dbReference>
<dbReference type="Gene3D" id="3.10.105.10">
    <property type="entry name" value="Dipeptide-binding Protein, Domain 3"/>
    <property type="match status" value="1"/>
</dbReference>
<evidence type="ECO:0000313" key="7">
    <source>
        <dbReference type="EMBL" id="SHH59238.1"/>
    </source>
</evidence>
<gene>
    <name evidence="7" type="ORF">SAMN02745245_01696</name>
</gene>
<dbReference type="Gene3D" id="3.90.76.10">
    <property type="entry name" value="Dipeptide-binding Protein, Domain 1"/>
    <property type="match status" value="1"/>
</dbReference>
<dbReference type="InterPro" id="IPR039424">
    <property type="entry name" value="SBP_5"/>
</dbReference>
<evidence type="ECO:0000313" key="8">
    <source>
        <dbReference type="Proteomes" id="UP000184032"/>
    </source>
</evidence>
<dbReference type="GO" id="GO:1904680">
    <property type="term" value="F:peptide transmembrane transporter activity"/>
    <property type="evidence" value="ECO:0007669"/>
    <property type="project" value="TreeGrafter"/>
</dbReference>
<comment type="subcellular location">
    <subcellularLocation>
        <location evidence="1">Cell envelope</location>
    </subcellularLocation>
</comment>
<dbReference type="PANTHER" id="PTHR30290">
    <property type="entry name" value="PERIPLASMIC BINDING COMPONENT OF ABC TRANSPORTER"/>
    <property type="match status" value="1"/>
</dbReference>
<dbReference type="GO" id="GO:0043190">
    <property type="term" value="C:ATP-binding cassette (ABC) transporter complex"/>
    <property type="evidence" value="ECO:0007669"/>
    <property type="project" value="InterPro"/>
</dbReference>
<comment type="similarity">
    <text evidence="2">Belongs to the bacterial solute-binding protein 5 family.</text>
</comment>
<name>A0A1M5U8K1_9FIRM</name>
<evidence type="ECO:0000259" key="6">
    <source>
        <dbReference type="Pfam" id="PF00496"/>
    </source>
</evidence>
<dbReference type="Gene3D" id="3.40.190.10">
    <property type="entry name" value="Periplasmic binding protein-like II"/>
    <property type="match status" value="1"/>
</dbReference>
<dbReference type="EMBL" id="FQXI01000014">
    <property type="protein sequence ID" value="SHH59238.1"/>
    <property type="molecule type" value="Genomic_DNA"/>
</dbReference>
<feature type="compositionally biased region" description="Polar residues" evidence="5">
    <location>
        <begin position="27"/>
        <end position="43"/>
    </location>
</feature>
<feature type="domain" description="Solute-binding protein family 5" evidence="6">
    <location>
        <begin position="76"/>
        <end position="461"/>
    </location>
</feature>
<dbReference type="InterPro" id="IPR000914">
    <property type="entry name" value="SBP_5_dom"/>
</dbReference>
<evidence type="ECO:0000256" key="4">
    <source>
        <dbReference type="ARBA" id="ARBA00022729"/>
    </source>
</evidence>
<evidence type="ECO:0000256" key="1">
    <source>
        <dbReference type="ARBA" id="ARBA00004196"/>
    </source>
</evidence>
<dbReference type="FunFam" id="3.10.105.10:FF:000001">
    <property type="entry name" value="Oligopeptide ABC transporter, oligopeptide-binding protein"/>
    <property type="match status" value="1"/>
</dbReference>
<dbReference type="STRING" id="1120995.SAMN02745245_01696"/>
<feature type="region of interest" description="Disordered" evidence="5">
    <location>
        <begin position="22"/>
        <end position="50"/>
    </location>
</feature>
<dbReference type="PIRSF" id="PIRSF002741">
    <property type="entry name" value="MppA"/>
    <property type="match status" value="1"/>
</dbReference>
<proteinExistence type="inferred from homology"/>
<dbReference type="InterPro" id="IPR030678">
    <property type="entry name" value="Peptide/Ni-bd"/>
</dbReference>